<accession>A0A0E9W6E5</accession>
<organism evidence="1">
    <name type="scientific">Anguilla anguilla</name>
    <name type="common">European freshwater eel</name>
    <name type="synonym">Muraena anguilla</name>
    <dbReference type="NCBI Taxonomy" id="7936"/>
    <lineage>
        <taxon>Eukaryota</taxon>
        <taxon>Metazoa</taxon>
        <taxon>Chordata</taxon>
        <taxon>Craniata</taxon>
        <taxon>Vertebrata</taxon>
        <taxon>Euteleostomi</taxon>
        <taxon>Actinopterygii</taxon>
        <taxon>Neopterygii</taxon>
        <taxon>Teleostei</taxon>
        <taxon>Anguilliformes</taxon>
        <taxon>Anguillidae</taxon>
        <taxon>Anguilla</taxon>
    </lineage>
</organism>
<sequence length="58" mass="6632">MYSDIRSSVKSTLLKHQYTCVFTHLPFALLPSTHLPTPTIYLPVTLLQKNKEIVFVSI</sequence>
<reference evidence="1" key="2">
    <citation type="journal article" date="2015" name="Fish Shellfish Immunol.">
        <title>Early steps in the European eel (Anguilla anguilla)-Vibrio vulnificus interaction in the gills: Role of the RtxA13 toxin.</title>
        <authorList>
            <person name="Callol A."/>
            <person name="Pajuelo D."/>
            <person name="Ebbesson L."/>
            <person name="Teles M."/>
            <person name="MacKenzie S."/>
            <person name="Amaro C."/>
        </authorList>
    </citation>
    <scope>NUCLEOTIDE SEQUENCE</scope>
</reference>
<reference evidence="1" key="1">
    <citation type="submission" date="2014-11" db="EMBL/GenBank/DDBJ databases">
        <authorList>
            <person name="Amaro Gonzalez C."/>
        </authorList>
    </citation>
    <scope>NUCLEOTIDE SEQUENCE</scope>
</reference>
<dbReference type="AlphaFoldDB" id="A0A0E9W6E5"/>
<proteinExistence type="predicted"/>
<evidence type="ECO:0000313" key="1">
    <source>
        <dbReference type="EMBL" id="JAH85917.1"/>
    </source>
</evidence>
<dbReference type="EMBL" id="GBXM01022660">
    <property type="protein sequence ID" value="JAH85917.1"/>
    <property type="molecule type" value="Transcribed_RNA"/>
</dbReference>
<name>A0A0E9W6E5_ANGAN</name>
<protein>
    <submittedName>
        <fullName evidence="1">Uncharacterized protein</fullName>
    </submittedName>
</protein>